<dbReference type="GO" id="GO:0004852">
    <property type="term" value="F:uroporphyrinogen-III synthase activity"/>
    <property type="evidence" value="ECO:0007669"/>
    <property type="project" value="UniProtKB-UniRule"/>
</dbReference>
<dbReference type="AlphaFoldDB" id="A0A1I6MHH5"/>
<protein>
    <recommendedName>
        <fullName evidence="7 9">Uroporphyrinogen-III synthase</fullName>
        <ecNumber evidence="3 9">4.2.1.75</ecNumber>
    </recommendedName>
</protein>
<dbReference type="EC" id="4.2.1.75" evidence="3 9"/>
<dbReference type="InterPro" id="IPR039793">
    <property type="entry name" value="UROS/Hem4"/>
</dbReference>
<sequence>MLPLAGRRILVTRSRQQASELAAQLEALGATTSVIPTIEIAAPASYDALDEASLQLSLYDWLIFTSANAVNVFCERTTIRDTPRIAVIGPSTARVAQAAGLPVDLIPKQAVAESLLESLLPHIQTGTRVLLVRAEVARNELPNALTHAGAEVTIAEAYRTVIPSGSVEALRHLFATHPPDAVTFTSSSTATNLVALLEAGGMTLPPTIVRASIGPITSQTLRVLGLPPSIEAATATTASLAQALADYFSTC</sequence>
<dbReference type="Gene3D" id="3.40.50.10090">
    <property type="match status" value="2"/>
</dbReference>
<proteinExistence type="inferred from homology"/>
<organism evidence="11 12">
    <name type="scientific">Granulicella pectinivorans</name>
    <dbReference type="NCBI Taxonomy" id="474950"/>
    <lineage>
        <taxon>Bacteria</taxon>
        <taxon>Pseudomonadati</taxon>
        <taxon>Acidobacteriota</taxon>
        <taxon>Terriglobia</taxon>
        <taxon>Terriglobales</taxon>
        <taxon>Acidobacteriaceae</taxon>
        <taxon>Granulicella</taxon>
    </lineage>
</organism>
<dbReference type="PANTHER" id="PTHR38042:SF1">
    <property type="entry name" value="UROPORPHYRINOGEN-III SYNTHASE, CHLOROPLASTIC"/>
    <property type="match status" value="1"/>
</dbReference>
<evidence type="ECO:0000313" key="11">
    <source>
        <dbReference type="EMBL" id="SFS15109.1"/>
    </source>
</evidence>
<evidence type="ECO:0000256" key="8">
    <source>
        <dbReference type="ARBA" id="ARBA00048617"/>
    </source>
</evidence>
<evidence type="ECO:0000256" key="5">
    <source>
        <dbReference type="ARBA" id="ARBA00023244"/>
    </source>
</evidence>
<dbReference type="Pfam" id="PF02602">
    <property type="entry name" value="HEM4"/>
    <property type="match status" value="1"/>
</dbReference>
<evidence type="ECO:0000256" key="2">
    <source>
        <dbReference type="ARBA" id="ARBA00008133"/>
    </source>
</evidence>
<comment type="similarity">
    <text evidence="2 9">Belongs to the uroporphyrinogen-III synthase family.</text>
</comment>
<name>A0A1I6MHH5_9BACT</name>
<gene>
    <name evidence="11" type="ORF">SAMN05421771_2650</name>
</gene>
<dbReference type="PANTHER" id="PTHR38042">
    <property type="entry name" value="UROPORPHYRINOGEN-III SYNTHASE, CHLOROPLASTIC"/>
    <property type="match status" value="1"/>
</dbReference>
<dbReference type="CDD" id="cd06578">
    <property type="entry name" value="HemD"/>
    <property type="match status" value="1"/>
</dbReference>
<keyword evidence="5 9" id="KW-0627">Porphyrin biosynthesis</keyword>
<comment type="pathway">
    <text evidence="1 9">Porphyrin-containing compound metabolism; protoporphyrin-IX biosynthesis; coproporphyrinogen-III from 5-aminolevulinate: step 3/4.</text>
</comment>
<evidence type="ECO:0000256" key="9">
    <source>
        <dbReference type="RuleBase" id="RU366031"/>
    </source>
</evidence>
<feature type="domain" description="Tetrapyrrole biosynthesis uroporphyrinogen III synthase" evidence="10">
    <location>
        <begin position="19"/>
        <end position="241"/>
    </location>
</feature>
<accession>A0A1I6MHH5</accession>
<reference evidence="11 12" key="1">
    <citation type="submission" date="2016-10" db="EMBL/GenBank/DDBJ databases">
        <authorList>
            <person name="de Groot N.N."/>
        </authorList>
    </citation>
    <scope>NUCLEOTIDE SEQUENCE [LARGE SCALE GENOMIC DNA]</scope>
    <source>
        <strain evidence="11 12">DSM 21001</strain>
    </source>
</reference>
<evidence type="ECO:0000256" key="3">
    <source>
        <dbReference type="ARBA" id="ARBA00013109"/>
    </source>
</evidence>
<dbReference type="UniPathway" id="UPA00251">
    <property type="reaction ID" value="UER00320"/>
</dbReference>
<dbReference type="InterPro" id="IPR036108">
    <property type="entry name" value="4pyrrol_syn_uPrphyn_synt_sf"/>
</dbReference>
<dbReference type="SUPFAM" id="SSF69618">
    <property type="entry name" value="HemD-like"/>
    <property type="match status" value="1"/>
</dbReference>
<dbReference type="EMBL" id="FOZL01000001">
    <property type="protein sequence ID" value="SFS15109.1"/>
    <property type="molecule type" value="Genomic_DNA"/>
</dbReference>
<dbReference type="RefSeq" id="WP_089839557.1">
    <property type="nucleotide sequence ID" value="NZ_FOZL01000001.1"/>
</dbReference>
<evidence type="ECO:0000256" key="1">
    <source>
        <dbReference type="ARBA" id="ARBA00004772"/>
    </source>
</evidence>
<comment type="function">
    <text evidence="6 9">Catalyzes cyclization of the linear tetrapyrrole, hydroxymethylbilane, to the macrocyclic uroporphyrinogen III.</text>
</comment>
<dbReference type="Proteomes" id="UP000199024">
    <property type="component" value="Unassembled WGS sequence"/>
</dbReference>
<evidence type="ECO:0000256" key="4">
    <source>
        <dbReference type="ARBA" id="ARBA00023239"/>
    </source>
</evidence>
<evidence type="ECO:0000313" key="12">
    <source>
        <dbReference type="Proteomes" id="UP000199024"/>
    </source>
</evidence>
<comment type="catalytic activity">
    <reaction evidence="8 9">
        <text>hydroxymethylbilane = uroporphyrinogen III + H2O</text>
        <dbReference type="Rhea" id="RHEA:18965"/>
        <dbReference type="ChEBI" id="CHEBI:15377"/>
        <dbReference type="ChEBI" id="CHEBI:57308"/>
        <dbReference type="ChEBI" id="CHEBI:57845"/>
        <dbReference type="EC" id="4.2.1.75"/>
    </reaction>
</comment>
<dbReference type="GO" id="GO:0006780">
    <property type="term" value="P:uroporphyrinogen III biosynthetic process"/>
    <property type="evidence" value="ECO:0007669"/>
    <property type="project" value="UniProtKB-UniRule"/>
</dbReference>
<dbReference type="STRING" id="474950.SAMN05421771_2650"/>
<dbReference type="OrthoDB" id="9815856at2"/>
<dbReference type="InterPro" id="IPR003754">
    <property type="entry name" value="4pyrrol_synth_uPrphyn_synth"/>
</dbReference>
<keyword evidence="4 9" id="KW-0456">Lyase</keyword>
<evidence type="ECO:0000259" key="10">
    <source>
        <dbReference type="Pfam" id="PF02602"/>
    </source>
</evidence>
<evidence type="ECO:0000256" key="6">
    <source>
        <dbReference type="ARBA" id="ARBA00037589"/>
    </source>
</evidence>
<keyword evidence="12" id="KW-1185">Reference proteome</keyword>
<dbReference type="GO" id="GO:0006782">
    <property type="term" value="P:protoporphyrinogen IX biosynthetic process"/>
    <property type="evidence" value="ECO:0007669"/>
    <property type="project" value="UniProtKB-UniRule"/>
</dbReference>
<evidence type="ECO:0000256" key="7">
    <source>
        <dbReference type="ARBA" id="ARBA00040167"/>
    </source>
</evidence>